<accession>A0ABV8B908</accession>
<evidence type="ECO:0000313" key="2">
    <source>
        <dbReference type="Proteomes" id="UP001595752"/>
    </source>
</evidence>
<sequence>MEAKLKNWIQRYQNAGDEEALQYLRDTCWPIVEPLILELTKEKDPEMENCLRQKGIERFPFILSKYRLEVQLPIETFLRNTYRFYFQQVLRGQD</sequence>
<organism evidence="1 2">
    <name type="scientific">Bacillus songklensis</name>
    <dbReference type="NCBI Taxonomy" id="1069116"/>
    <lineage>
        <taxon>Bacteria</taxon>
        <taxon>Bacillati</taxon>
        <taxon>Bacillota</taxon>
        <taxon>Bacilli</taxon>
        <taxon>Bacillales</taxon>
        <taxon>Bacillaceae</taxon>
        <taxon>Bacillus</taxon>
    </lineage>
</organism>
<dbReference type="EMBL" id="JBHRZT010000072">
    <property type="protein sequence ID" value="MFC3885982.1"/>
    <property type="molecule type" value="Genomic_DNA"/>
</dbReference>
<protein>
    <submittedName>
        <fullName evidence="1">Uncharacterized protein</fullName>
    </submittedName>
</protein>
<dbReference type="Proteomes" id="UP001595752">
    <property type="component" value="Unassembled WGS sequence"/>
</dbReference>
<keyword evidence="2" id="KW-1185">Reference proteome</keyword>
<name>A0ABV8B908_9BACI</name>
<proteinExistence type="predicted"/>
<comment type="caution">
    <text evidence="1">The sequence shown here is derived from an EMBL/GenBank/DDBJ whole genome shotgun (WGS) entry which is preliminary data.</text>
</comment>
<evidence type="ECO:0000313" key="1">
    <source>
        <dbReference type="EMBL" id="MFC3885982.1"/>
    </source>
</evidence>
<dbReference type="RefSeq" id="WP_377918354.1">
    <property type="nucleotide sequence ID" value="NZ_JBHRZT010000072.1"/>
</dbReference>
<reference evidence="2" key="1">
    <citation type="journal article" date="2019" name="Int. J. Syst. Evol. Microbiol.">
        <title>The Global Catalogue of Microorganisms (GCM) 10K type strain sequencing project: providing services to taxonomists for standard genome sequencing and annotation.</title>
        <authorList>
            <consortium name="The Broad Institute Genomics Platform"/>
            <consortium name="The Broad Institute Genome Sequencing Center for Infectious Disease"/>
            <person name="Wu L."/>
            <person name="Ma J."/>
        </authorList>
    </citation>
    <scope>NUCLEOTIDE SEQUENCE [LARGE SCALE GENOMIC DNA]</scope>
    <source>
        <strain evidence="2">CCUG 61889</strain>
    </source>
</reference>
<gene>
    <name evidence="1" type="ORF">ACFOU2_21890</name>
</gene>